<dbReference type="InterPro" id="IPR024135">
    <property type="entry name" value="LAMTOR5"/>
</dbReference>
<evidence type="ECO:0000256" key="4">
    <source>
        <dbReference type="ARBA" id="ARBA00016079"/>
    </source>
</evidence>
<dbReference type="GO" id="GO:0005764">
    <property type="term" value="C:lysosome"/>
    <property type="evidence" value="ECO:0007669"/>
    <property type="project" value="UniProtKB-SubCell"/>
</dbReference>
<keyword evidence="5" id="KW-0963">Cytoplasm</keyword>
<dbReference type="OrthoDB" id="76862at2759"/>
<reference evidence="9" key="1">
    <citation type="submission" date="2025-08" db="UniProtKB">
        <authorList>
            <consortium name="RefSeq"/>
        </authorList>
    </citation>
    <scope>IDENTIFICATION</scope>
    <source>
        <tissue evidence="9">Gonad</tissue>
    </source>
</reference>
<dbReference type="AlphaFoldDB" id="A0A6P4ZB67"/>
<dbReference type="GO" id="GO:0043066">
    <property type="term" value="P:negative regulation of apoptotic process"/>
    <property type="evidence" value="ECO:0007669"/>
    <property type="project" value="InterPro"/>
</dbReference>
<dbReference type="Gene3D" id="3.30.450.30">
    <property type="entry name" value="Dynein light chain 2a, cytoplasmic"/>
    <property type="match status" value="1"/>
</dbReference>
<evidence type="ECO:0000256" key="5">
    <source>
        <dbReference type="ARBA" id="ARBA00022490"/>
    </source>
</evidence>
<name>A0A6P4ZB67_BRABE</name>
<dbReference type="Proteomes" id="UP000515135">
    <property type="component" value="Unplaced"/>
</dbReference>
<accession>A0A6P4ZB67</accession>
<dbReference type="RefSeq" id="XP_019633878.1">
    <property type="nucleotide sequence ID" value="XM_019778319.1"/>
</dbReference>
<dbReference type="FunFam" id="3.30.450.30:FF:000005">
    <property type="entry name" value="Ragulator complex protein LAMTOR5 homolog"/>
    <property type="match status" value="1"/>
</dbReference>
<evidence type="ECO:0000313" key="8">
    <source>
        <dbReference type="Proteomes" id="UP000515135"/>
    </source>
</evidence>
<dbReference type="GO" id="GO:0071230">
    <property type="term" value="P:cellular response to amino acid stimulus"/>
    <property type="evidence" value="ECO:0007669"/>
    <property type="project" value="TreeGrafter"/>
</dbReference>
<protein>
    <recommendedName>
        <fullName evidence="4">Ragulator complex protein LAMTOR5</fullName>
    </recommendedName>
    <alternativeName>
        <fullName evidence="7">Late endosomal/lysosomal adaptor and MAPK and MTOR activator 5</fullName>
    </alternativeName>
</protein>
<dbReference type="Pfam" id="PF16672">
    <property type="entry name" value="LAMTOR5"/>
    <property type="match status" value="1"/>
</dbReference>
<dbReference type="KEGG" id="bbel:109477239"/>
<evidence type="ECO:0000313" key="9">
    <source>
        <dbReference type="RefSeq" id="XP_019633878.1"/>
    </source>
</evidence>
<keyword evidence="6" id="KW-0458">Lysosome</keyword>
<dbReference type="PANTHER" id="PTHR13342">
    <property type="entry name" value="RAGULATOR COMPLEX PROTEIN LAMTOR5"/>
    <property type="match status" value="1"/>
</dbReference>
<comment type="similarity">
    <text evidence="3">Belongs to the LAMTOR5 family.</text>
</comment>
<sequence>MEKELDKHLEETMSNHGVLGTLCADHHGMCLGAKGSVSTEAAGMVTRLSELAGQLDPSSEEDPIICVESDASTLMIKKHDDITMAIHKAKVPT</sequence>
<dbReference type="GO" id="GO:1904263">
    <property type="term" value="P:positive regulation of TORC1 signaling"/>
    <property type="evidence" value="ECO:0007669"/>
    <property type="project" value="TreeGrafter"/>
</dbReference>
<comment type="subcellular location">
    <subcellularLocation>
        <location evidence="2">Cytoplasm</location>
    </subcellularLocation>
    <subcellularLocation>
        <location evidence="1">Lysosome</location>
    </subcellularLocation>
</comment>
<dbReference type="GeneID" id="109477239"/>
<dbReference type="PANTHER" id="PTHR13342:SF2">
    <property type="entry name" value="RAGULATOR COMPLEX PROTEIN LAMTOR5"/>
    <property type="match status" value="1"/>
</dbReference>
<proteinExistence type="inferred from homology"/>
<evidence type="ECO:0000256" key="6">
    <source>
        <dbReference type="ARBA" id="ARBA00023228"/>
    </source>
</evidence>
<evidence type="ECO:0000256" key="1">
    <source>
        <dbReference type="ARBA" id="ARBA00004371"/>
    </source>
</evidence>
<dbReference type="PRINTS" id="PR02092">
    <property type="entry name" value="HEPBVIRUSXIP"/>
</dbReference>
<organism evidence="8 9">
    <name type="scientific">Branchiostoma belcheri</name>
    <name type="common">Amphioxus</name>
    <dbReference type="NCBI Taxonomy" id="7741"/>
    <lineage>
        <taxon>Eukaryota</taxon>
        <taxon>Metazoa</taxon>
        <taxon>Chordata</taxon>
        <taxon>Cephalochordata</taxon>
        <taxon>Leptocardii</taxon>
        <taxon>Amphioxiformes</taxon>
        <taxon>Branchiostomatidae</taxon>
        <taxon>Branchiostoma</taxon>
    </lineage>
</organism>
<gene>
    <name evidence="9" type="primary">LOC109477239</name>
</gene>
<evidence type="ECO:0000256" key="2">
    <source>
        <dbReference type="ARBA" id="ARBA00004496"/>
    </source>
</evidence>
<evidence type="ECO:0000256" key="3">
    <source>
        <dbReference type="ARBA" id="ARBA00007795"/>
    </source>
</evidence>
<keyword evidence="8" id="KW-1185">Reference proteome</keyword>
<dbReference type="GO" id="GO:0005085">
    <property type="term" value="F:guanyl-nucleotide exchange factor activity"/>
    <property type="evidence" value="ECO:0007669"/>
    <property type="project" value="TreeGrafter"/>
</dbReference>
<evidence type="ECO:0000256" key="7">
    <source>
        <dbReference type="ARBA" id="ARBA00032692"/>
    </source>
</evidence>
<dbReference type="GO" id="GO:0071986">
    <property type="term" value="C:Ragulator complex"/>
    <property type="evidence" value="ECO:0007669"/>
    <property type="project" value="InterPro"/>
</dbReference>